<proteinExistence type="predicted"/>
<dbReference type="Proteomes" id="UP000332933">
    <property type="component" value="Unassembled WGS sequence"/>
</dbReference>
<accession>A0A485KXL0</accession>
<dbReference type="EMBL" id="CAADRA010005459">
    <property type="protein sequence ID" value="VFT90060.1"/>
    <property type="molecule type" value="Genomic_DNA"/>
</dbReference>
<evidence type="ECO:0000313" key="1">
    <source>
        <dbReference type="EMBL" id="KAF0696007.1"/>
    </source>
</evidence>
<sequence length="220" mass="24438">MSSTDASEVVRIAVVQTPNEEPRCIELECNWNVGIGGSLWTSGRLLVDYMSRNAPEQHALAGRTVLELGSGTGLVGLAMSLLGPTRVILTDLHSHVESMERNLARNKSRIPSTTSVDVLALDWHTFSAADAARLKPVNWIVGTDIAYLSEFYAPLLRTLTLLADADTRILVGLGRHDTDMRFFRMLVDAGFEYYKIPDEEVGPDYRGKDFGLFDIRKRDP</sequence>
<protein>
    <submittedName>
        <fullName evidence="2">Aste57867_13220 protein</fullName>
    </submittedName>
</protein>
<reference evidence="1" key="2">
    <citation type="submission" date="2019-06" db="EMBL/GenBank/DDBJ databases">
        <title>Genomics analysis of Aphanomyces spp. identifies a new class of oomycete effector associated with host adaptation.</title>
        <authorList>
            <person name="Gaulin E."/>
        </authorList>
    </citation>
    <scope>NUCLEOTIDE SEQUENCE</scope>
    <source>
        <strain evidence="1">CBS 578.67</strain>
    </source>
</reference>
<reference evidence="2 3" key="1">
    <citation type="submission" date="2019-03" db="EMBL/GenBank/DDBJ databases">
        <authorList>
            <person name="Gaulin E."/>
            <person name="Dumas B."/>
        </authorList>
    </citation>
    <scope>NUCLEOTIDE SEQUENCE [LARGE SCALE GENOMIC DNA]</scope>
    <source>
        <strain evidence="2">CBS 568.67</strain>
    </source>
</reference>
<dbReference type="OrthoDB" id="407325at2759"/>
<dbReference type="InterPro" id="IPR019410">
    <property type="entry name" value="Methyltransf_16"/>
</dbReference>
<dbReference type="PANTHER" id="PTHR14614">
    <property type="entry name" value="HEPATOCELLULAR CARCINOMA-ASSOCIATED ANTIGEN"/>
    <property type="match status" value="1"/>
</dbReference>
<organism evidence="2 3">
    <name type="scientific">Aphanomyces stellatus</name>
    <dbReference type="NCBI Taxonomy" id="120398"/>
    <lineage>
        <taxon>Eukaryota</taxon>
        <taxon>Sar</taxon>
        <taxon>Stramenopiles</taxon>
        <taxon>Oomycota</taxon>
        <taxon>Saprolegniomycetes</taxon>
        <taxon>Saprolegniales</taxon>
        <taxon>Verrucalvaceae</taxon>
        <taxon>Aphanomyces</taxon>
    </lineage>
</organism>
<dbReference type="AlphaFoldDB" id="A0A485KXL0"/>
<dbReference type="Pfam" id="PF10294">
    <property type="entry name" value="Methyltransf_16"/>
    <property type="match status" value="1"/>
</dbReference>
<dbReference type="EMBL" id="VJMH01005438">
    <property type="protein sequence ID" value="KAF0696007.1"/>
    <property type="molecule type" value="Genomic_DNA"/>
</dbReference>
<evidence type="ECO:0000313" key="3">
    <source>
        <dbReference type="Proteomes" id="UP000332933"/>
    </source>
</evidence>
<name>A0A485KXL0_9STRA</name>
<keyword evidence="3" id="KW-1185">Reference proteome</keyword>
<dbReference type="SUPFAM" id="SSF53335">
    <property type="entry name" value="S-adenosyl-L-methionine-dependent methyltransferases"/>
    <property type="match status" value="1"/>
</dbReference>
<gene>
    <name evidence="2" type="primary">Aste57867_13220</name>
    <name evidence="1" type="ORF">As57867_013171</name>
    <name evidence="2" type="ORF">ASTE57867_13220</name>
</gene>
<dbReference type="Gene3D" id="3.40.50.150">
    <property type="entry name" value="Vaccinia Virus protein VP39"/>
    <property type="match status" value="1"/>
</dbReference>
<evidence type="ECO:0000313" key="2">
    <source>
        <dbReference type="EMBL" id="VFT90060.1"/>
    </source>
</evidence>
<dbReference type="InterPro" id="IPR029063">
    <property type="entry name" value="SAM-dependent_MTases_sf"/>
</dbReference>